<evidence type="ECO:0000259" key="11">
    <source>
        <dbReference type="Pfam" id="PF00561"/>
    </source>
</evidence>
<keyword evidence="4 8" id="KW-0031">Aminopeptidase</keyword>
<feature type="active site" evidence="9">
    <location>
        <position position="264"/>
    </location>
</feature>
<evidence type="ECO:0000256" key="3">
    <source>
        <dbReference type="ARBA" id="ARBA00010088"/>
    </source>
</evidence>
<feature type="active site" description="Nucleophile" evidence="9">
    <location>
        <position position="109"/>
    </location>
</feature>
<evidence type="ECO:0000256" key="2">
    <source>
        <dbReference type="ARBA" id="ARBA00004496"/>
    </source>
</evidence>
<dbReference type="InterPro" id="IPR029058">
    <property type="entry name" value="AB_hydrolase_fold"/>
</dbReference>
<comment type="catalytic activity">
    <reaction evidence="1 8 10">
        <text>Release of N-terminal proline from a peptide.</text>
        <dbReference type="EC" id="3.4.11.5"/>
    </reaction>
</comment>
<dbReference type="SUPFAM" id="SSF53474">
    <property type="entry name" value="alpha/beta-Hydrolases"/>
    <property type="match status" value="1"/>
</dbReference>
<keyword evidence="6 8" id="KW-0645">Protease</keyword>
<gene>
    <name evidence="12" type="primary">pip</name>
    <name evidence="12" type="ORF">HXK00_06485</name>
</gene>
<comment type="caution">
    <text evidence="12">The sequence shown here is derived from an EMBL/GenBank/DDBJ whole genome shotgun (WGS) entry which is preliminary data.</text>
</comment>
<dbReference type="InterPro" id="IPR000073">
    <property type="entry name" value="AB_hydrolase_1"/>
</dbReference>
<dbReference type="PANTHER" id="PTHR43722:SF1">
    <property type="entry name" value="PROLINE IMINOPEPTIDASE"/>
    <property type="match status" value="1"/>
</dbReference>
<dbReference type="GO" id="GO:0004177">
    <property type="term" value="F:aminopeptidase activity"/>
    <property type="evidence" value="ECO:0007669"/>
    <property type="project" value="UniProtKB-UniRule"/>
</dbReference>
<feature type="domain" description="AB hydrolase-1" evidence="11">
    <location>
        <begin position="35"/>
        <end position="295"/>
    </location>
</feature>
<dbReference type="PANTHER" id="PTHR43722">
    <property type="entry name" value="PROLINE IMINOPEPTIDASE"/>
    <property type="match status" value="1"/>
</dbReference>
<evidence type="ECO:0000256" key="8">
    <source>
        <dbReference type="PIRNR" id="PIRNR006431"/>
    </source>
</evidence>
<dbReference type="Gene3D" id="3.40.50.1820">
    <property type="entry name" value="alpha/beta hydrolase"/>
    <property type="match status" value="1"/>
</dbReference>
<evidence type="ECO:0000256" key="4">
    <source>
        <dbReference type="ARBA" id="ARBA00022438"/>
    </source>
</evidence>
<keyword evidence="7 8" id="KW-0378">Hydrolase</keyword>
<dbReference type="InterPro" id="IPR002410">
    <property type="entry name" value="Peptidase_S33"/>
</dbReference>
<evidence type="ECO:0000256" key="10">
    <source>
        <dbReference type="RuleBase" id="RU003421"/>
    </source>
</evidence>
<proteinExistence type="inferred from homology"/>
<dbReference type="Pfam" id="PF00561">
    <property type="entry name" value="Abhydrolase_1"/>
    <property type="match status" value="1"/>
</dbReference>
<dbReference type="PIRSF" id="PIRSF006431">
    <property type="entry name" value="Pept_S33"/>
    <property type="match status" value="1"/>
</dbReference>
<evidence type="ECO:0000256" key="7">
    <source>
        <dbReference type="ARBA" id="ARBA00022801"/>
    </source>
</evidence>
<protein>
    <recommendedName>
        <fullName evidence="8 10">Proline iminopeptidase</fullName>
        <shortName evidence="8">PIP</shortName>
        <ecNumber evidence="8 10">3.4.11.5</ecNumber>
    </recommendedName>
    <alternativeName>
        <fullName evidence="8">Prolyl aminopeptidase</fullName>
    </alternativeName>
</protein>
<dbReference type="EC" id="3.4.11.5" evidence="8 10"/>
<dbReference type="Proteomes" id="UP000757900">
    <property type="component" value="Unassembled WGS sequence"/>
</dbReference>
<dbReference type="GO" id="GO:0006508">
    <property type="term" value="P:proteolysis"/>
    <property type="evidence" value="ECO:0007669"/>
    <property type="project" value="UniProtKB-KW"/>
</dbReference>
<evidence type="ECO:0000313" key="13">
    <source>
        <dbReference type="Proteomes" id="UP000757900"/>
    </source>
</evidence>
<dbReference type="NCBIfam" id="TIGR01249">
    <property type="entry name" value="pro_imino_pep_1"/>
    <property type="match status" value="1"/>
</dbReference>
<evidence type="ECO:0000256" key="1">
    <source>
        <dbReference type="ARBA" id="ARBA00001585"/>
    </source>
</evidence>
<feature type="active site" description="Proton donor" evidence="9">
    <location>
        <position position="292"/>
    </location>
</feature>
<evidence type="ECO:0000256" key="6">
    <source>
        <dbReference type="ARBA" id="ARBA00022670"/>
    </source>
</evidence>
<evidence type="ECO:0000256" key="9">
    <source>
        <dbReference type="PIRSR" id="PIRSR006431-1"/>
    </source>
</evidence>
<sequence>MLGYLNTPVFASHHIPVGSGHTLYVEEAGKPQGCPVVFLHGGPGGQVGEASRRFFDPEFYRIVLVDQRGCGKSQPFLSLEANTVLDSVADLEIIRQTLDIEDWHVFGGSYGSTLALTYAIHHAERVKSLILRGIFLGRQEDSDWLFQFGASEFYPEAFALFRDFIPQEEQGDLVAAYYRRMIGDDQDLAEEAMKRWSAWEGSVITLRPNFPAPDAELAPVDRSLGLLEAHYFANKMFWGEDNYILNRAHLLKDIPMSIFHGRYDVDCRPSGAYALAQACPHAKFQIVEEAGHSPQDAPLFEALLGAMEAIKQDQMS</sequence>
<accession>A0A929QTG8</accession>
<dbReference type="InterPro" id="IPR005944">
    <property type="entry name" value="Pro_iminopeptidase"/>
</dbReference>
<evidence type="ECO:0000256" key="5">
    <source>
        <dbReference type="ARBA" id="ARBA00022490"/>
    </source>
</evidence>
<dbReference type="GO" id="GO:0005737">
    <property type="term" value="C:cytoplasm"/>
    <property type="evidence" value="ECO:0007669"/>
    <property type="project" value="UniProtKB-SubCell"/>
</dbReference>
<name>A0A929QTG8_ABIDE</name>
<dbReference type="PRINTS" id="PR00111">
    <property type="entry name" value="ABHYDROLASE"/>
</dbReference>
<keyword evidence="5 8" id="KW-0963">Cytoplasm</keyword>
<dbReference type="RefSeq" id="WP_268442963.1">
    <property type="nucleotide sequence ID" value="NZ_CAUPYR010000001.1"/>
</dbReference>
<dbReference type="EMBL" id="JABZFV010000178">
    <property type="protein sequence ID" value="MBF0935271.1"/>
    <property type="molecule type" value="Genomic_DNA"/>
</dbReference>
<organism evidence="12 13">
    <name type="scientific">Abiotrophia defectiva</name>
    <name type="common">Streptococcus defectivus</name>
    <dbReference type="NCBI Taxonomy" id="46125"/>
    <lineage>
        <taxon>Bacteria</taxon>
        <taxon>Bacillati</taxon>
        <taxon>Bacillota</taxon>
        <taxon>Bacilli</taxon>
        <taxon>Lactobacillales</taxon>
        <taxon>Aerococcaceae</taxon>
        <taxon>Abiotrophia</taxon>
    </lineage>
</organism>
<reference evidence="12" key="1">
    <citation type="submission" date="2020-04" db="EMBL/GenBank/DDBJ databases">
        <title>Deep metagenomics examines the oral microbiome during advanced dental caries in children, revealing novel taxa and co-occurrences with host molecules.</title>
        <authorList>
            <person name="Baker J.L."/>
            <person name="Morton J.T."/>
            <person name="Dinis M."/>
            <person name="Alvarez R."/>
            <person name="Tran N.C."/>
            <person name="Knight R."/>
            <person name="Edlund A."/>
        </authorList>
    </citation>
    <scope>NUCLEOTIDE SEQUENCE</scope>
    <source>
        <strain evidence="12">JCVI_23_bin.16</strain>
    </source>
</reference>
<comment type="subcellular location">
    <subcellularLocation>
        <location evidence="2 8">Cytoplasm</location>
    </subcellularLocation>
</comment>
<evidence type="ECO:0000313" key="12">
    <source>
        <dbReference type="EMBL" id="MBF0935271.1"/>
    </source>
</evidence>
<dbReference type="AlphaFoldDB" id="A0A929QTG8"/>
<dbReference type="PRINTS" id="PR00793">
    <property type="entry name" value="PROAMNOPTASE"/>
</dbReference>
<comment type="similarity">
    <text evidence="3 8 10">Belongs to the peptidase S33 family.</text>
</comment>